<gene>
    <name evidence="2" type="ORF">SDC9_75211</name>
</gene>
<accession>A0A644YRG8</accession>
<organism evidence="2">
    <name type="scientific">bioreactor metagenome</name>
    <dbReference type="NCBI Taxonomy" id="1076179"/>
    <lineage>
        <taxon>unclassified sequences</taxon>
        <taxon>metagenomes</taxon>
        <taxon>ecological metagenomes</taxon>
    </lineage>
</organism>
<keyword evidence="1" id="KW-1133">Transmembrane helix</keyword>
<comment type="caution">
    <text evidence="2">The sequence shown here is derived from an EMBL/GenBank/DDBJ whole genome shotgun (WGS) entry which is preliminary data.</text>
</comment>
<evidence type="ECO:0000313" key="2">
    <source>
        <dbReference type="EMBL" id="MPM28684.1"/>
    </source>
</evidence>
<proteinExistence type="predicted"/>
<feature type="transmembrane region" description="Helical" evidence="1">
    <location>
        <begin position="57"/>
        <end position="79"/>
    </location>
</feature>
<evidence type="ECO:0000256" key="1">
    <source>
        <dbReference type="SAM" id="Phobius"/>
    </source>
</evidence>
<name>A0A644YRG8_9ZZZZ</name>
<feature type="transmembrane region" description="Helical" evidence="1">
    <location>
        <begin position="17"/>
        <end position="36"/>
    </location>
</feature>
<reference evidence="2" key="1">
    <citation type="submission" date="2019-08" db="EMBL/GenBank/DDBJ databases">
        <authorList>
            <person name="Kucharzyk K."/>
            <person name="Murdoch R.W."/>
            <person name="Higgins S."/>
            <person name="Loffler F."/>
        </authorList>
    </citation>
    <scope>NUCLEOTIDE SEQUENCE</scope>
</reference>
<dbReference type="EMBL" id="VSSQ01005320">
    <property type="protein sequence ID" value="MPM28684.1"/>
    <property type="molecule type" value="Genomic_DNA"/>
</dbReference>
<keyword evidence="1" id="KW-0472">Membrane</keyword>
<dbReference type="AlphaFoldDB" id="A0A644YRG8"/>
<protein>
    <submittedName>
        <fullName evidence="2">Uncharacterized protein</fullName>
    </submittedName>
</protein>
<sequence length="96" mass="10949">MDNSYNSTVFVSTSFRFLYFPCSISFAFSLITYIGFKNFLDILLLERKAIINVKIDAIAKILFIVIKNFSSSILDMMLFGRPTSIVPICELLYVKG</sequence>
<keyword evidence="1" id="KW-0812">Transmembrane</keyword>